<keyword evidence="7 9" id="KW-0414">Isoprene biosynthesis</keyword>
<evidence type="ECO:0000259" key="10">
    <source>
        <dbReference type="Pfam" id="PF02670"/>
    </source>
</evidence>
<dbReference type="OrthoDB" id="9806546at2"/>
<dbReference type="GO" id="GO:0016853">
    <property type="term" value="F:isomerase activity"/>
    <property type="evidence" value="ECO:0007669"/>
    <property type="project" value="UniProtKB-KW"/>
</dbReference>
<feature type="binding site" evidence="9">
    <location>
        <position position="193"/>
    </location>
    <ligand>
        <name>1-deoxy-D-xylulose 5-phosphate</name>
        <dbReference type="ChEBI" id="CHEBI:57792"/>
    </ligand>
</feature>
<evidence type="ECO:0000256" key="5">
    <source>
        <dbReference type="ARBA" id="ARBA00023002"/>
    </source>
</evidence>
<feature type="domain" description="1-deoxy-D-xylulose 5-phosphate reductoisomerase N-terminal" evidence="10">
    <location>
        <begin position="4"/>
        <end position="128"/>
    </location>
</feature>
<evidence type="ECO:0000256" key="2">
    <source>
        <dbReference type="ARBA" id="ARBA00006825"/>
    </source>
</evidence>
<dbReference type="InterPro" id="IPR003821">
    <property type="entry name" value="DXP_reductoisomerase"/>
</dbReference>
<dbReference type="PANTHER" id="PTHR30525">
    <property type="entry name" value="1-DEOXY-D-XYLULOSE 5-PHOSPHATE REDUCTOISOMERASE"/>
    <property type="match status" value="1"/>
</dbReference>
<dbReference type="AlphaFoldDB" id="A0A1G6YJV6"/>
<dbReference type="SUPFAM" id="SSF55347">
    <property type="entry name" value="Glyceraldehyde-3-phosphate dehydrogenase-like, C-terminal domain"/>
    <property type="match status" value="1"/>
</dbReference>
<proteinExistence type="inferred from homology"/>
<feature type="binding site" evidence="9">
    <location>
        <position position="11"/>
    </location>
    <ligand>
        <name>NADPH</name>
        <dbReference type="ChEBI" id="CHEBI:57783"/>
    </ligand>
</feature>
<evidence type="ECO:0000313" key="14">
    <source>
        <dbReference type="Proteomes" id="UP000198995"/>
    </source>
</evidence>
<dbReference type="PIRSF" id="PIRSF006205">
    <property type="entry name" value="Dxp_reductismrs"/>
    <property type="match status" value="1"/>
</dbReference>
<feature type="binding site" evidence="9">
    <location>
        <position position="212"/>
    </location>
    <ligand>
        <name>1-deoxy-D-xylulose 5-phosphate</name>
        <dbReference type="ChEBI" id="CHEBI:57792"/>
    </ligand>
</feature>
<dbReference type="InterPro" id="IPR026877">
    <property type="entry name" value="DXPR_C"/>
</dbReference>
<keyword evidence="5 9" id="KW-0560">Oxidoreductase</keyword>
<dbReference type="STRING" id="2741.SAMN04489866_1106"/>
<feature type="binding site" evidence="9">
    <location>
        <position position="147"/>
    </location>
    <ligand>
        <name>1-deoxy-D-xylulose 5-phosphate</name>
        <dbReference type="ChEBI" id="CHEBI:57792"/>
    </ligand>
</feature>
<comment type="function">
    <text evidence="9">Catalyzes the NADPH-dependent rearrangement and reduction of 1-deoxy-D-xylulose-5-phosphate (DXP) to 2-C-methyl-D-erythritol 4-phosphate (MEP).</text>
</comment>
<gene>
    <name evidence="9" type="primary">dxr</name>
    <name evidence="13" type="ORF">SAMN04489866_1106</name>
</gene>
<name>A0A1G6YJV6_PEPNI</name>
<evidence type="ECO:0000256" key="6">
    <source>
        <dbReference type="ARBA" id="ARBA00023211"/>
    </source>
</evidence>
<keyword evidence="14" id="KW-1185">Reference proteome</keyword>
<evidence type="ECO:0000259" key="12">
    <source>
        <dbReference type="Pfam" id="PF13288"/>
    </source>
</evidence>
<dbReference type="Gene3D" id="1.10.1740.10">
    <property type="match status" value="1"/>
</dbReference>
<feature type="domain" description="1-deoxy-D-xylulose 5-phosphate reductoisomerase C-terminal" evidence="11">
    <location>
        <begin position="142"/>
        <end position="223"/>
    </location>
</feature>
<evidence type="ECO:0000256" key="8">
    <source>
        <dbReference type="ARBA" id="ARBA00048543"/>
    </source>
</evidence>
<evidence type="ECO:0000256" key="4">
    <source>
        <dbReference type="ARBA" id="ARBA00022857"/>
    </source>
</evidence>
<comment type="cofactor">
    <cofactor evidence="9">
        <name>Mg(2+)</name>
        <dbReference type="ChEBI" id="CHEBI:18420"/>
    </cofactor>
    <cofactor evidence="9">
        <name>Mn(2+)</name>
        <dbReference type="ChEBI" id="CHEBI:29035"/>
    </cofactor>
</comment>
<dbReference type="InterPro" id="IPR013644">
    <property type="entry name" value="DXP_reductoisomerase_C"/>
</dbReference>
<dbReference type="GO" id="GO:0030145">
    <property type="term" value="F:manganese ion binding"/>
    <property type="evidence" value="ECO:0007669"/>
    <property type="project" value="TreeGrafter"/>
</dbReference>
<feature type="binding site" evidence="9">
    <location>
        <position position="120"/>
    </location>
    <ligand>
        <name>NADPH</name>
        <dbReference type="ChEBI" id="CHEBI:57783"/>
    </ligand>
</feature>
<evidence type="ECO:0000313" key="13">
    <source>
        <dbReference type="EMBL" id="SDD90620.1"/>
    </source>
</evidence>
<feature type="domain" description="DXP reductoisomerase C-terminal" evidence="12">
    <location>
        <begin position="255"/>
        <end position="371"/>
    </location>
</feature>
<keyword evidence="13" id="KW-0413">Isomerase</keyword>
<evidence type="ECO:0000256" key="1">
    <source>
        <dbReference type="ARBA" id="ARBA00005094"/>
    </source>
</evidence>
<feature type="binding site" evidence="9">
    <location>
        <position position="148"/>
    </location>
    <ligand>
        <name>1-deoxy-D-xylulose 5-phosphate</name>
        <dbReference type="ChEBI" id="CHEBI:57792"/>
    </ligand>
</feature>
<feature type="binding site" evidence="9">
    <location>
        <position position="170"/>
    </location>
    <ligand>
        <name>1-deoxy-D-xylulose 5-phosphate</name>
        <dbReference type="ChEBI" id="CHEBI:57792"/>
    </ligand>
</feature>
<dbReference type="GO" id="GO:0051484">
    <property type="term" value="P:isopentenyl diphosphate biosynthetic process, methylerythritol 4-phosphate pathway involved in terpenoid biosynthetic process"/>
    <property type="evidence" value="ECO:0007669"/>
    <property type="project" value="UniProtKB-ARBA"/>
</dbReference>
<dbReference type="PANTHER" id="PTHR30525:SF0">
    <property type="entry name" value="1-DEOXY-D-XYLULOSE 5-PHOSPHATE REDUCTOISOMERASE, CHLOROPLASTIC"/>
    <property type="match status" value="1"/>
</dbReference>
<dbReference type="InterPro" id="IPR036169">
    <property type="entry name" value="DXPR_C_sf"/>
</dbReference>
<keyword evidence="6 9" id="KW-0464">Manganese</keyword>
<dbReference type="EMBL" id="FNAF01000010">
    <property type="protein sequence ID" value="SDD90620.1"/>
    <property type="molecule type" value="Genomic_DNA"/>
</dbReference>
<dbReference type="RefSeq" id="WP_091792103.1">
    <property type="nucleotide sequence ID" value="NZ_FNAF01000010.1"/>
</dbReference>
<comment type="caution">
    <text evidence="9">Lacks conserved residue(s) required for the propagation of feature annotation.</text>
</comment>
<feature type="binding site" evidence="9">
    <location>
        <position position="215"/>
    </location>
    <ligand>
        <name>Mn(2+)</name>
        <dbReference type="ChEBI" id="CHEBI:29035"/>
    </ligand>
</feature>
<keyword evidence="3 9" id="KW-0479">Metal-binding</keyword>
<dbReference type="InterPro" id="IPR036291">
    <property type="entry name" value="NAD(P)-bd_dom_sf"/>
</dbReference>
<accession>A0A1G6YJV6</accession>
<feature type="binding site" evidence="9">
    <location>
        <position position="215"/>
    </location>
    <ligand>
        <name>1-deoxy-D-xylulose 5-phosphate</name>
        <dbReference type="ChEBI" id="CHEBI:57792"/>
    </ligand>
</feature>
<sequence length="384" mass="41465">MKEIAVLGATGSIGRQTLQVVEEHPSLFSISVLAGHRNANLLRKQALKFRPKAVFITAPETYRELAPELKQAGMAVFSDWQDLQEALSTVDLVLGAISGAAGIHPTLLALEMGKTVALANKETLVAAGDLVADALQRYGGRIIPVDSEHSAIFQCLEANGKPARILLTASGGPFRHWPRERLAEVGPEDALSHPTWHMGRKITIDSATLMNKGLEVIEAVRLFGLPADAVQVLVHEESVVHSMVQWTDGTIMAQLGTADMRLPIQYALSWPDRLVNSFPTLDLAKIGTLHFAEPRWADFPALKLAYRAIEQGGIMPAVLNAANEVAVAQFLDKKLGFLAIADVAAETMAAFKADAVESLAHLSEVDQAARAKAQELCRQAGDRL</sequence>
<protein>
    <recommendedName>
        <fullName evidence="9">1-deoxy-D-xylulose 5-phosphate reductoisomerase</fullName>
        <shortName evidence="9">DXP reductoisomerase</shortName>
        <ecNumber evidence="9">1.1.1.267</ecNumber>
    </recommendedName>
    <alternativeName>
        <fullName evidence="9">1-deoxyxylulose-5-phosphate reductoisomerase</fullName>
    </alternativeName>
    <alternativeName>
        <fullName evidence="9">2-C-methyl-D-erythritol 4-phosphate synthase</fullName>
    </alternativeName>
</protein>
<dbReference type="SUPFAM" id="SSF51735">
    <property type="entry name" value="NAD(P)-binding Rossmann-fold domains"/>
    <property type="match status" value="1"/>
</dbReference>
<feature type="binding site" evidence="9">
    <location>
        <position position="121"/>
    </location>
    <ligand>
        <name>1-deoxy-D-xylulose 5-phosphate</name>
        <dbReference type="ChEBI" id="CHEBI:57792"/>
    </ligand>
</feature>
<evidence type="ECO:0000256" key="7">
    <source>
        <dbReference type="ARBA" id="ARBA00023229"/>
    </source>
</evidence>
<dbReference type="Proteomes" id="UP000198995">
    <property type="component" value="Unassembled WGS sequence"/>
</dbReference>
<dbReference type="EC" id="1.1.1.267" evidence="9"/>
<feature type="binding site" evidence="9">
    <location>
        <position position="37"/>
    </location>
    <ligand>
        <name>NADPH</name>
        <dbReference type="ChEBI" id="CHEBI:57783"/>
    </ligand>
</feature>
<evidence type="ECO:0000256" key="9">
    <source>
        <dbReference type="HAMAP-Rule" id="MF_00183"/>
    </source>
</evidence>
<dbReference type="Gene3D" id="3.40.50.720">
    <property type="entry name" value="NAD(P)-binding Rossmann-like Domain"/>
    <property type="match status" value="1"/>
</dbReference>
<keyword evidence="9" id="KW-0460">Magnesium</keyword>
<feature type="binding site" evidence="9">
    <location>
        <position position="12"/>
    </location>
    <ligand>
        <name>NADPH</name>
        <dbReference type="ChEBI" id="CHEBI:57783"/>
    </ligand>
</feature>
<dbReference type="GO" id="GO:0070402">
    <property type="term" value="F:NADPH binding"/>
    <property type="evidence" value="ECO:0007669"/>
    <property type="project" value="InterPro"/>
</dbReference>
<feature type="binding site" evidence="9">
    <location>
        <position position="199"/>
    </location>
    <ligand>
        <name>NADPH</name>
        <dbReference type="ChEBI" id="CHEBI:57783"/>
    </ligand>
</feature>
<reference evidence="13 14" key="1">
    <citation type="submission" date="2016-10" db="EMBL/GenBank/DDBJ databases">
        <authorList>
            <person name="de Groot N.N."/>
        </authorList>
    </citation>
    <scope>NUCLEOTIDE SEQUENCE [LARGE SCALE GENOMIC DNA]</scope>
    <source>
        <strain evidence="13 14">DSM 20475</strain>
    </source>
</reference>
<comment type="catalytic activity">
    <reaction evidence="8">
        <text>2-C-methyl-D-erythritol 4-phosphate + NADP(+) = 1-deoxy-D-xylulose 5-phosphate + NADPH + H(+)</text>
        <dbReference type="Rhea" id="RHEA:13717"/>
        <dbReference type="ChEBI" id="CHEBI:15378"/>
        <dbReference type="ChEBI" id="CHEBI:57783"/>
        <dbReference type="ChEBI" id="CHEBI:57792"/>
        <dbReference type="ChEBI" id="CHEBI:58262"/>
        <dbReference type="ChEBI" id="CHEBI:58349"/>
        <dbReference type="EC" id="1.1.1.267"/>
    </reaction>
    <physiologicalReaction direction="right-to-left" evidence="8">
        <dbReference type="Rhea" id="RHEA:13719"/>
    </physiologicalReaction>
</comment>
<dbReference type="FunFam" id="3.40.50.720:FF:000045">
    <property type="entry name" value="1-deoxy-D-xylulose 5-phosphate reductoisomerase"/>
    <property type="match status" value="1"/>
</dbReference>
<dbReference type="InterPro" id="IPR013512">
    <property type="entry name" value="DXP_reductoisomerase_N"/>
</dbReference>
<dbReference type="SUPFAM" id="SSF69055">
    <property type="entry name" value="1-deoxy-D-xylulose-5-phosphate reductoisomerase, C-terminal domain"/>
    <property type="match status" value="1"/>
</dbReference>
<feature type="binding site" evidence="9">
    <location>
        <position position="10"/>
    </location>
    <ligand>
        <name>NADPH</name>
        <dbReference type="ChEBI" id="CHEBI:57783"/>
    </ligand>
</feature>
<keyword evidence="4 9" id="KW-0521">NADP</keyword>
<dbReference type="Pfam" id="PF13288">
    <property type="entry name" value="DXPR_C"/>
    <property type="match status" value="1"/>
</dbReference>
<feature type="binding site" evidence="9">
    <location>
        <position position="38"/>
    </location>
    <ligand>
        <name>NADPH</name>
        <dbReference type="ChEBI" id="CHEBI:57783"/>
    </ligand>
</feature>
<dbReference type="UniPathway" id="UPA00056">
    <property type="reaction ID" value="UER00092"/>
</dbReference>
<dbReference type="HAMAP" id="MF_00183">
    <property type="entry name" value="DXP_reductoisom"/>
    <property type="match status" value="1"/>
</dbReference>
<dbReference type="NCBIfam" id="TIGR00243">
    <property type="entry name" value="Dxr"/>
    <property type="match status" value="1"/>
</dbReference>
<dbReference type="Pfam" id="PF02670">
    <property type="entry name" value="DXP_reductoisom"/>
    <property type="match status" value="1"/>
</dbReference>
<dbReference type="Pfam" id="PF08436">
    <property type="entry name" value="DXP_redisom_C"/>
    <property type="match status" value="1"/>
</dbReference>
<feature type="binding site" evidence="9">
    <location>
        <position position="146"/>
    </location>
    <ligand>
        <name>Mn(2+)</name>
        <dbReference type="ChEBI" id="CHEBI:29035"/>
    </ligand>
</feature>
<feature type="binding site" evidence="9">
    <location>
        <position position="13"/>
    </location>
    <ligand>
        <name>NADPH</name>
        <dbReference type="ChEBI" id="CHEBI:57783"/>
    </ligand>
</feature>
<feature type="binding site" evidence="9">
    <location>
        <position position="148"/>
    </location>
    <ligand>
        <name>Mn(2+)</name>
        <dbReference type="ChEBI" id="CHEBI:29035"/>
    </ligand>
</feature>
<evidence type="ECO:0000256" key="3">
    <source>
        <dbReference type="ARBA" id="ARBA00022723"/>
    </source>
</evidence>
<comment type="similarity">
    <text evidence="2 9">Belongs to the DXR family.</text>
</comment>
<organism evidence="13 14">
    <name type="scientific">Peptococcus niger</name>
    <dbReference type="NCBI Taxonomy" id="2741"/>
    <lineage>
        <taxon>Bacteria</taxon>
        <taxon>Bacillati</taxon>
        <taxon>Bacillota</taxon>
        <taxon>Clostridia</taxon>
        <taxon>Eubacteriales</taxon>
        <taxon>Peptococcaceae</taxon>
        <taxon>Peptococcus</taxon>
    </lineage>
</organism>
<evidence type="ECO:0000259" key="11">
    <source>
        <dbReference type="Pfam" id="PF08436"/>
    </source>
</evidence>
<feature type="binding site" evidence="9">
    <location>
        <position position="206"/>
    </location>
    <ligand>
        <name>1-deoxy-D-xylulose 5-phosphate</name>
        <dbReference type="ChEBI" id="CHEBI:57792"/>
    </ligand>
</feature>
<dbReference type="GO" id="GO:0030604">
    <property type="term" value="F:1-deoxy-D-xylulose-5-phosphate reductoisomerase activity"/>
    <property type="evidence" value="ECO:0007669"/>
    <property type="project" value="UniProtKB-UniRule"/>
</dbReference>
<feature type="binding site" evidence="9">
    <location>
        <position position="211"/>
    </location>
    <ligand>
        <name>1-deoxy-D-xylulose 5-phosphate</name>
        <dbReference type="ChEBI" id="CHEBI:57792"/>
    </ligand>
</feature>
<comment type="pathway">
    <text evidence="1 9">Isoprenoid biosynthesis; isopentenyl diphosphate biosynthesis via DXP pathway; isopentenyl diphosphate from 1-deoxy-D-xylulose 5-phosphate: step 1/6.</text>
</comment>
<feature type="binding site" evidence="9">
    <location>
        <position position="122"/>
    </location>
    <ligand>
        <name>NADPH</name>
        <dbReference type="ChEBI" id="CHEBI:57783"/>
    </ligand>
</feature>